<reference evidence="1" key="1">
    <citation type="submission" date="2014-11" db="EMBL/GenBank/DDBJ databases">
        <authorList>
            <person name="Amaro Gonzalez C."/>
        </authorList>
    </citation>
    <scope>NUCLEOTIDE SEQUENCE</scope>
</reference>
<name>A0A0E9PDJ0_ANGAN</name>
<protein>
    <submittedName>
        <fullName evidence="1">Uncharacterized protein</fullName>
    </submittedName>
</protein>
<organism evidence="1">
    <name type="scientific">Anguilla anguilla</name>
    <name type="common">European freshwater eel</name>
    <name type="synonym">Muraena anguilla</name>
    <dbReference type="NCBI Taxonomy" id="7936"/>
    <lineage>
        <taxon>Eukaryota</taxon>
        <taxon>Metazoa</taxon>
        <taxon>Chordata</taxon>
        <taxon>Craniata</taxon>
        <taxon>Vertebrata</taxon>
        <taxon>Euteleostomi</taxon>
        <taxon>Actinopterygii</taxon>
        <taxon>Neopterygii</taxon>
        <taxon>Teleostei</taxon>
        <taxon>Anguilliformes</taxon>
        <taxon>Anguillidae</taxon>
        <taxon>Anguilla</taxon>
    </lineage>
</organism>
<accession>A0A0E9PDJ0</accession>
<reference evidence="1" key="2">
    <citation type="journal article" date="2015" name="Fish Shellfish Immunol.">
        <title>Early steps in the European eel (Anguilla anguilla)-Vibrio vulnificus interaction in the gills: Role of the RtxA13 toxin.</title>
        <authorList>
            <person name="Callol A."/>
            <person name="Pajuelo D."/>
            <person name="Ebbesson L."/>
            <person name="Teles M."/>
            <person name="MacKenzie S."/>
            <person name="Amaro C."/>
        </authorList>
    </citation>
    <scope>NUCLEOTIDE SEQUENCE</scope>
</reference>
<sequence length="37" mass="4520">MKYNFWFHVNQAFLAINQMDWGRMRKIQMLGLTIGLF</sequence>
<dbReference type="EMBL" id="GBXM01106447">
    <property type="protein sequence ID" value="JAH02130.1"/>
    <property type="molecule type" value="Transcribed_RNA"/>
</dbReference>
<proteinExistence type="predicted"/>
<evidence type="ECO:0000313" key="1">
    <source>
        <dbReference type="EMBL" id="JAH02130.1"/>
    </source>
</evidence>
<dbReference type="AlphaFoldDB" id="A0A0E9PDJ0"/>